<accession>A0A7G1IAB1</accession>
<dbReference type="InterPro" id="IPR003018">
    <property type="entry name" value="GAF"/>
</dbReference>
<reference evidence="3 4" key="1">
    <citation type="submission" date="2020-07" db="EMBL/GenBank/DDBJ databases">
        <title>Mycobacterium kansasii (former subtype) with zoonotic potential isolated from diseased indoor pet cat, Japan.</title>
        <authorList>
            <person name="Fukano H."/>
            <person name="Terazono T."/>
            <person name="Hoshino Y."/>
        </authorList>
    </citation>
    <scope>NUCLEOTIDE SEQUENCE [LARGE SCALE GENOMIC DNA]</scope>
    <source>
        <strain evidence="3 4">Kuro-I</strain>
    </source>
</reference>
<organism evidence="3 4">
    <name type="scientific">Mycobacterium kansasii</name>
    <dbReference type="NCBI Taxonomy" id="1768"/>
    <lineage>
        <taxon>Bacteria</taxon>
        <taxon>Bacillati</taxon>
        <taxon>Actinomycetota</taxon>
        <taxon>Actinomycetes</taxon>
        <taxon>Mycobacteriales</taxon>
        <taxon>Mycobacteriaceae</taxon>
        <taxon>Mycobacterium</taxon>
    </lineage>
</organism>
<feature type="compositionally biased region" description="Acidic residues" evidence="1">
    <location>
        <begin position="189"/>
        <end position="198"/>
    </location>
</feature>
<gene>
    <name evidence="3" type="ORF">NIIDMKKI_31520</name>
</gene>
<evidence type="ECO:0000313" key="4">
    <source>
        <dbReference type="Proteomes" id="UP000516380"/>
    </source>
</evidence>
<dbReference type="AlphaFoldDB" id="A0A7G1IAB1"/>
<keyword evidence="4" id="KW-1185">Reference proteome</keyword>
<dbReference type="Gene3D" id="3.30.450.40">
    <property type="match status" value="1"/>
</dbReference>
<feature type="region of interest" description="Disordered" evidence="1">
    <location>
        <begin position="178"/>
        <end position="198"/>
    </location>
</feature>
<dbReference type="Pfam" id="PF13185">
    <property type="entry name" value="GAF_2"/>
    <property type="match status" value="1"/>
</dbReference>
<dbReference type="InterPro" id="IPR029016">
    <property type="entry name" value="GAF-like_dom_sf"/>
</dbReference>
<sequence>MEVRTYAGVHALALGLLSDDGNTLHWMHMAGELPPIVTQFADGLPLTQWCAATDAMSTGVPVLIRDEAEYQRRYPETAQWTMAAGIASMGVWPLAIGQSRIGVLELAWSRSQPLDATQRSFASAVASMVTQALIRARAYADEHTRAAVLQAAVLPASPRGRGPGSGGVLSPRGCDSWAGRGLVGRDAAAEEPDLPGGR</sequence>
<name>A0A7G1IAB1_MYCKA</name>
<dbReference type="SUPFAM" id="SSF55781">
    <property type="entry name" value="GAF domain-like"/>
    <property type="match status" value="1"/>
</dbReference>
<evidence type="ECO:0000313" key="3">
    <source>
        <dbReference type="EMBL" id="BCI87946.1"/>
    </source>
</evidence>
<feature type="domain" description="GAF" evidence="2">
    <location>
        <begin position="10"/>
        <end position="133"/>
    </location>
</feature>
<dbReference type="Proteomes" id="UP000516380">
    <property type="component" value="Chromosome"/>
</dbReference>
<evidence type="ECO:0000259" key="2">
    <source>
        <dbReference type="Pfam" id="PF13185"/>
    </source>
</evidence>
<proteinExistence type="predicted"/>
<dbReference type="EMBL" id="AP023343">
    <property type="protein sequence ID" value="BCI87946.1"/>
    <property type="molecule type" value="Genomic_DNA"/>
</dbReference>
<evidence type="ECO:0000256" key="1">
    <source>
        <dbReference type="SAM" id="MobiDB-lite"/>
    </source>
</evidence>
<protein>
    <recommendedName>
        <fullName evidence="2">GAF domain-containing protein</fullName>
    </recommendedName>
</protein>